<dbReference type="GO" id="GO:0009307">
    <property type="term" value="P:DNA restriction-modification system"/>
    <property type="evidence" value="ECO:0007669"/>
    <property type="project" value="UniProtKB-KW"/>
</dbReference>
<evidence type="ECO:0000256" key="1">
    <source>
        <dbReference type="ARBA" id="ARBA00010923"/>
    </source>
</evidence>
<protein>
    <recommendedName>
        <fullName evidence="4">Type I restriction modification DNA specificity domain-containing protein</fullName>
    </recommendedName>
</protein>
<dbReference type="EMBL" id="JMIH01000026">
    <property type="protein sequence ID" value="KEO72232.1"/>
    <property type="molecule type" value="Genomic_DNA"/>
</dbReference>
<evidence type="ECO:0000259" key="4">
    <source>
        <dbReference type="Pfam" id="PF01420"/>
    </source>
</evidence>
<dbReference type="Proteomes" id="UP000027821">
    <property type="component" value="Unassembled WGS sequence"/>
</dbReference>
<proteinExistence type="inferred from homology"/>
<comment type="similarity">
    <text evidence="1">Belongs to the type-I restriction system S methylase family.</text>
</comment>
<dbReference type="AlphaFoldDB" id="A0A074LEM2"/>
<dbReference type="InterPro" id="IPR044946">
    <property type="entry name" value="Restrct_endonuc_typeI_TRD_sf"/>
</dbReference>
<gene>
    <name evidence="5" type="ORF">EL17_18705</name>
</gene>
<keyword evidence="6" id="KW-1185">Reference proteome</keyword>
<dbReference type="Pfam" id="PF01420">
    <property type="entry name" value="Methylase_S"/>
    <property type="match status" value="2"/>
</dbReference>
<dbReference type="RefSeq" id="WP_035077905.1">
    <property type="nucleotide sequence ID" value="NZ_JMIH01000026.1"/>
</dbReference>
<dbReference type="InterPro" id="IPR052021">
    <property type="entry name" value="Type-I_RS_S_subunit"/>
</dbReference>
<dbReference type="GO" id="GO:0003677">
    <property type="term" value="F:DNA binding"/>
    <property type="evidence" value="ECO:0007669"/>
    <property type="project" value="UniProtKB-KW"/>
</dbReference>
<dbReference type="PANTHER" id="PTHR30408:SF12">
    <property type="entry name" value="TYPE I RESTRICTION ENZYME MJAVIII SPECIFICITY SUBUNIT"/>
    <property type="match status" value="1"/>
</dbReference>
<dbReference type="Gene3D" id="1.10.287.1120">
    <property type="entry name" value="Bipartite methylase S protein"/>
    <property type="match status" value="1"/>
</dbReference>
<organism evidence="5 6">
    <name type="scientific">Anditalea andensis</name>
    <dbReference type="NCBI Taxonomy" id="1048983"/>
    <lineage>
        <taxon>Bacteria</taxon>
        <taxon>Pseudomonadati</taxon>
        <taxon>Bacteroidota</taxon>
        <taxon>Cytophagia</taxon>
        <taxon>Cytophagales</taxon>
        <taxon>Cytophagaceae</taxon>
        <taxon>Anditalea</taxon>
    </lineage>
</organism>
<keyword evidence="2" id="KW-0680">Restriction system</keyword>
<evidence type="ECO:0000313" key="6">
    <source>
        <dbReference type="Proteomes" id="UP000027821"/>
    </source>
</evidence>
<feature type="domain" description="Type I restriction modification DNA specificity" evidence="4">
    <location>
        <begin position="118"/>
        <end position="189"/>
    </location>
</feature>
<dbReference type="SUPFAM" id="SSF116734">
    <property type="entry name" value="DNA methylase specificity domain"/>
    <property type="match status" value="2"/>
</dbReference>
<evidence type="ECO:0000313" key="5">
    <source>
        <dbReference type="EMBL" id="KEO72232.1"/>
    </source>
</evidence>
<dbReference type="PANTHER" id="PTHR30408">
    <property type="entry name" value="TYPE-1 RESTRICTION ENZYME ECOKI SPECIFICITY PROTEIN"/>
    <property type="match status" value="1"/>
</dbReference>
<dbReference type="OrthoDB" id="667970at2"/>
<evidence type="ECO:0000256" key="2">
    <source>
        <dbReference type="ARBA" id="ARBA00022747"/>
    </source>
</evidence>
<dbReference type="Gene3D" id="3.90.220.20">
    <property type="entry name" value="DNA methylase specificity domains"/>
    <property type="match status" value="2"/>
</dbReference>
<feature type="domain" description="Type I restriction modification DNA specificity" evidence="4">
    <location>
        <begin position="236"/>
        <end position="392"/>
    </location>
</feature>
<reference evidence="5 6" key="1">
    <citation type="submission" date="2014-04" db="EMBL/GenBank/DDBJ databases">
        <title>Characterization and application of a salt tolerant electro-active bacterium.</title>
        <authorList>
            <person name="Yang L."/>
            <person name="Wei S."/>
            <person name="Tay Q.X.M."/>
        </authorList>
    </citation>
    <scope>NUCLEOTIDE SEQUENCE [LARGE SCALE GENOMIC DNA]</scope>
    <source>
        <strain evidence="5 6">LY1</strain>
    </source>
</reference>
<dbReference type="CDD" id="cd17266">
    <property type="entry name" value="RMtype1_S_Sau1132ORF3780P-TRD2-CR2_like"/>
    <property type="match status" value="1"/>
</dbReference>
<sequence length="413" mass="46865">MEASVEELKVAKYPAYKDSGVEWLGEIPEHWDTLANKYIFILKKNLVGKKSGDFVLLSLTLNGLIKRDMVNPQGKFPAEYNTYQEVKKGDFVFCLFDVEETPRTVGLSNYDGMITGAYTVMKPNDNFDKGFLYYFYLNLDADKRLKPLYTGLRNTISKENFFSFRTFVPPKNEQTAIAQFLDRKTAQIDKAIAIKEKQIVLLKERRQILIHQAVTRGLNPDVPIKDSGVEWIGEIPEHWEVKALKHIAYLQSGETISAEKFIEEGFPVFGGNGFRGYTTTFTNEGEYVLIGRQGALCGNVNYAKGKFFASEHAIVVYPLQNQSTYWLGETIKQAEFNRLSQSAAQPGIAVSVIKNVLFPYPPREEQTEMACFLKLMTEKTEVVISCKKNEIEKLKEYKVSLINSAVTGKIKVS</sequence>
<name>A0A074LEM2_9BACT</name>
<dbReference type="InterPro" id="IPR000055">
    <property type="entry name" value="Restrct_endonuc_typeI_TRD"/>
</dbReference>
<dbReference type="eggNOG" id="COG0732">
    <property type="taxonomic scope" value="Bacteria"/>
</dbReference>
<keyword evidence="3" id="KW-0238">DNA-binding</keyword>
<evidence type="ECO:0000256" key="3">
    <source>
        <dbReference type="ARBA" id="ARBA00023125"/>
    </source>
</evidence>
<comment type="caution">
    <text evidence="5">The sequence shown here is derived from an EMBL/GenBank/DDBJ whole genome shotgun (WGS) entry which is preliminary data.</text>
</comment>
<dbReference type="STRING" id="1048983.EL17_18705"/>
<accession>A0A074LEM2</accession>